<dbReference type="PANTHER" id="PTHR35010:SF2">
    <property type="entry name" value="BLL4672 PROTEIN"/>
    <property type="match status" value="1"/>
</dbReference>
<sequence length="291" mass="32752">MDDRRNPELRRFLQSRRSRITPEEAGLRSTGPRRVRGLRREEVAQLAGVSVDYYVRLERGKKLTASDAVLNALARALQLDETERDHLFTIARPVQRAIMPPQHVRPELQRILDGMPDLPAMVMGRRLDVLATNRLARALYADFDALPERDRNMARFVFLDERARSIYQNWELGARMVLSALHLYAGRWPDDPRLVELVAELSSRSREFDQWWAVNDVARQSHGSKALRHPVVGELVLSYETFTATGDPEQMLGVYTPEPGSPSAEALRELAVLAAGPAASALPVQVPSMAG</sequence>
<name>A0A1H9UEG5_9PSEU</name>
<gene>
    <name evidence="2" type="ORF">SAMN05216188_12152</name>
</gene>
<dbReference type="Gene3D" id="3.30.450.180">
    <property type="match status" value="1"/>
</dbReference>
<dbReference type="PROSITE" id="PS50943">
    <property type="entry name" value="HTH_CROC1"/>
    <property type="match status" value="1"/>
</dbReference>
<dbReference type="EMBL" id="FOFR01000021">
    <property type="protein sequence ID" value="SES07557.1"/>
    <property type="molecule type" value="Genomic_DNA"/>
</dbReference>
<dbReference type="SUPFAM" id="SSF47413">
    <property type="entry name" value="lambda repressor-like DNA-binding domains"/>
    <property type="match status" value="1"/>
</dbReference>
<reference evidence="3" key="1">
    <citation type="submission" date="2016-10" db="EMBL/GenBank/DDBJ databases">
        <authorList>
            <person name="Varghese N."/>
            <person name="Submissions S."/>
        </authorList>
    </citation>
    <scope>NUCLEOTIDE SEQUENCE [LARGE SCALE GENOMIC DNA]</scope>
    <source>
        <strain evidence="3">CGMCC 4.3525</strain>
    </source>
</reference>
<dbReference type="GO" id="GO:0003677">
    <property type="term" value="F:DNA binding"/>
    <property type="evidence" value="ECO:0007669"/>
    <property type="project" value="InterPro"/>
</dbReference>
<organism evidence="2 3">
    <name type="scientific">Lentzea xinjiangensis</name>
    <dbReference type="NCBI Taxonomy" id="402600"/>
    <lineage>
        <taxon>Bacteria</taxon>
        <taxon>Bacillati</taxon>
        <taxon>Actinomycetota</taxon>
        <taxon>Actinomycetes</taxon>
        <taxon>Pseudonocardiales</taxon>
        <taxon>Pseudonocardiaceae</taxon>
        <taxon>Lentzea</taxon>
    </lineage>
</organism>
<dbReference type="STRING" id="402600.SAMN05216188_12152"/>
<feature type="domain" description="HTH cro/C1-type" evidence="1">
    <location>
        <begin position="33"/>
        <end position="84"/>
    </location>
</feature>
<dbReference type="OrthoDB" id="4790304at2"/>
<dbReference type="InterPro" id="IPR041413">
    <property type="entry name" value="MLTR_LBD"/>
</dbReference>
<dbReference type="AlphaFoldDB" id="A0A1H9UEG5"/>
<evidence type="ECO:0000313" key="2">
    <source>
        <dbReference type="EMBL" id="SES07557.1"/>
    </source>
</evidence>
<dbReference type="PANTHER" id="PTHR35010">
    <property type="entry name" value="BLL4672 PROTEIN-RELATED"/>
    <property type="match status" value="1"/>
</dbReference>
<dbReference type="Gene3D" id="1.10.260.40">
    <property type="entry name" value="lambda repressor-like DNA-binding domains"/>
    <property type="match status" value="1"/>
</dbReference>
<dbReference type="Pfam" id="PF13560">
    <property type="entry name" value="HTH_31"/>
    <property type="match status" value="1"/>
</dbReference>
<accession>A0A1H9UEG5</accession>
<dbReference type="CDD" id="cd00093">
    <property type="entry name" value="HTH_XRE"/>
    <property type="match status" value="1"/>
</dbReference>
<evidence type="ECO:0000313" key="3">
    <source>
        <dbReference type="Proteomes" id="UP000199352"/>
    </source>
</evidence>
<dbReference type="InterPro" id="IPR010982">
    <property type="entry name" value="Lambda_DNA-bd_dom_sf"/>
</dbReference>
<dbReference type="RefSeq" id="WP_089958553.1">
    <property type="nucleotide sequence ID" value="NZ_FOFR01000021.1"/>
</dbReference>
<evidence type="ECO:0000259" key="1">
    <source>
        <dbReference type="PROSITE" id="PS50943"/>
    </source>
</evidence>
<keyword evidence="3" id="KW-1185">Reference proteome</keyword>
<dbReference type="InterPro" id="IPR001387">
    <property type="entry name" value="Cro/C1-type_HTH"/>
</dbReference>
<proteinExistence type="predicted"/>
<protein>
    <submittedName>
        <fullName evidence="2">Helix-turn-helix domain-containing protein</fullName>
    </submittedName>
</protein>
<dbReference type="Pfam" id="PF17765">
    <property type="entry name" value="MLTR_LBD"/>
    <property type="match status" value="1"/>
</dbReference>
<dbReference type="Proteomes" id="UP000199352">
    <property type="component" value="Unassembled WGS sequence"/>
</dbReference>
<dbReference type="SMART" id="SM00530">
    <property type="entry name" value="HTH_XRE"/>
    <property type="match status" value="1"/>
</dbReference>